<protein>
    <submittedName>
        <fullName evidence="2">Ubiquitin-conjugating enzyme E2</fullName>
    </submittedName>
</protein>
<dbReference type="SMART" id="SM00212">
    <property type="entry name" value="UBCc"/>
    <property type="match status" value="1"/>
</dbReference>
<dbReference type="PANTHER" id="PTHR24067">
    <property type="entry name" value="UBIQUITIN-CONJUGATING ENZYME E2"/>
    <property type="match status" value="1"/>
</dbReference>
<reference evidence="2 3" key="1">
    <citation type="submission" date="2016-10" db="EMBL/GenBank/DDBJ databases">
        <title>Reductive evolution of mitochondrial metabolism and differential evolution of invasion-related proteins in Cryptosporidium.</title>
        <authorList>
            <person name="Liu S."/>
            <person name="Roellig D.M."/>
            <person name="Guo Y."/>
            <person name="Li N."/>
            <person name="Frace M.A."/>
            <person name="Tang K."/>
            <person name="Zhang L."/>
            <person name="Feng Y."/>
            <person name="Xiao L."/>
        </authorList>
    </citation>
    <scope>NUCLEOTIDE SEQUENCE [LARGE SCALE GENOMIC DNA]</scope>
    <source>
        <strain evidence="2">39726</strain>
    </source>
</reference>
<comment type="caution">
    <text evidence="2">The sequence shown here is derived from an EMBL/GenBank/DDBJ whole genome shotgun (WGS) entry which is preliminary data.</text>
</comment>
<evidence type="ECO:0000313" key="3">
    <source>
        <dbReference type="Proteomes" id="UP000186176"/>
    </source>
</evidence>
<proteinExistence type="predicted"/>
<dbReference type="Proteomes" id="UP000186176">
    <property type="component" value="Unassembled WGS sequence"/>
</dbReference>
<feature type="domain" description="UBC core" evidence="1">
    <location>
        <begin position="3"/>
        <end position="150"/>
    </location>
</feature>
<accession>A0A1J4MJG3</accession>
<name>A0A1J4MJG3_9CRYT</name>
<gene>
    <name evidence="2" type="ORF">cubi_02953</name>
</gene>
<dbReference type="SUPFAM" id="SSF54495">
    <property type="entry name" value="UBC-like"/>
    <property type="match status" value="1"/>
</dbReference>
<organism evidence="2 3">
    <name type="scientific">Cryptosporidium ubiquitum</name>
    <dbReference type="NCBI Taxonomy" id="857276"/>
    <lineage>
        <taxon>Eukaryota</taxon>
        <taxon>Sar</taxon>
        <taxon>Alveolata</taxon>
        <taxon>Apicomplexa</taxon>
        <taxon>Conoidasida</taxon>
        <taxon>Coccidia</taxon>
        <taxon>Eucoccidiorida</taxon>
        <taxon>Eimeriorina</taxon>
        <taxon>Cryptosporidiidae</taxon>
        <taxon>Cryptosporidium</taxon>
    </lineage>
</organism>
<dbReference type="VEuPathDB" id="CryptoDB:cubi_02953"/>
<dbReference type="EMBL" id="LRBP01000013">
    <property type="protein sequence ID" value="OII74151.1"/>
    <property type="molecule type" value="Genomic_DNA"/>
</dbReference>
<dbReference type="Pfam" id="PF00179">
    <property type="entry name" value="UQ_con"/>
    <property type="match status" value="1"/>
</dbReference>
<dbReference type="OrthoDB" id="9973183at2759"/>
<dbReference type="InterPro" id="IPR050113">
    <property type="entry name" value="Ub_conjugating_enzyme"/>
</dbReference>
<sequence>MSACKSRLIIELKDSSRNKDTDIKLFPSENDLMYWNAEIAGPNETPYEGFIFKVAITVSPQYPILPPSVKFVTPIFHPNVNFLTEICIDIIKDNWTPAWTLHAVCRAIISILCEPNPNSPLNCDAGNILRCGDKKGFNNMARMYSLEYAREYNCE</sequence>
<evidence type="ECO:0000313" key="2">
    <source>
        <dbReference type="EMBL" id="OII74151.1"/>
    </source>
</evidence>
<dbReference type="CDD" id="cd23812">
    <property type="entry name" value="UBCc_ScPEX4-like"/>
    <property type="match status" value="1"/>
</dbReference>
<keyword evidence="3" id="KW-1185">Reference proteome</keyword>
<dbReference type="RefSeq" id="XP_028875371.1">
    <property type="nucleotide sequence ID" value="XM_029019964.1"/>
</dbReference>
<dbReference type="InterPro" id="IPR000608">
    <property type="entry name" value="UBC"/>
</dbReference>
<dbReference type="InterPro" id="IPR016135">
    <property type="entry name" value="UBQ-conjugating_enzyme/RWD"/>
</dbReference>
<evidence type="ECO:0000259" key="1">
    <source>
        <dbReference type="PROSITE" id="PS50127"/>
    </source>
</evidence>
<dbReference type="GeneID" id="39979743"/>
<dbReference type="AlphaFoldDB" id="A0A1J4MJG3"/>
<dbReference type="PROSITE" id="PS50127">
    <property type="entry name" value="UBC_2"/>
    <property type="match status" value="1"/>
</dbReference>
<dbReference type="Gene3D" id="3.10.110.10">
    <property type="entry name" value="Ubiquitin Conjugating Enzyme"/>
    <property type="match status" value="1"/>
</dbReference>